<accession>A0A3N0IZH3</accession>
<dbReference type="AlphaFoldDB" id="A0A3N0IZH3"/>
<dbReference type="EMBL" id="PPTT01000029">
    <property type="protein sequence ID" value="RDB66742.1"/>
    <property type="molecule type" value="Genomic_DNA"/>
</dbReference>
<keyword evidence="1" id="KW-0472">Membrane</keyword>
<dbReference type="EMBL" id="QICC01000018">
    <property type="protein sequence ID" value="RNM42146.1"/>
    <property type="molecule type" value="Genomic_DNA"/>
</dbReference>
<protein>
    <recommendedName>
        <fullName evidence="6">Prepilin-type cleavage/methylation domain-containing protein</fullName>
    </recommendedName>
</protein>
<dbReference type="InterPro" id="IPR012902">
    <property type="entry name" value="N_methyl_site"/>
</dbReference>
<dbReference type="NCBIfam" id="TIGR02532">
    <property type="entry name" value="IV_pilin_GFxxxE"/>
    <property type="match status" value="1"/>
</dbReference>
<evidence type="ECO:0000313" key="4">
    <source>
        <dbReference type="Proteomes" id="UP000253817"/>
    </source>
</evidence>
<keyword evidence="1" id="KW-1133">Transmembrane helix</keyword>
<evidence type="ECO:0008006" key="6">
    <source>
        <dbReference type="Google" id="ProtNLM"/>
    </source>
</evidence>
<gene>
    <name evidence="2" type="ORF">C1876_14120</name>
    <name evidence="3" type="ORF">DMP09_06185</name>
</gene>
<dbReference type="OrthoDB" id="3172512at2"/>
<evidence type="ECO:0000313" key="5">
    <source>
        <dbReference type="Proteomes" id="UP000270112"/>
    </source>
</evidence>
<evidence type="ECO:0000313" key="2">
    <source>
        <dbReference type="EMBL" id="RDB66742.1"/>
    </source>
</evidence>
<sequence>MPHRLPAYRTTRNRTDGFTLAELLVVVAIVAILVAIAVPVFTSALGNTEEATCSANRRSVKSLYTTTWLLDQTTNRDSQVKMFDDCVAKLKAQNKGVLCPNDGKYRASFNKKTGAISVTCLIHGASDEDRVNDFISSNSWSGGNDSDHRDAYANANDIDKWPDVLGTDNKPVYLAFKTYGNSSDTAYLFAGKAQSTSDSNPWRANYICDTTGEIFGTPGQWYALPSEINLGTKPDSTGANLKAKLAETYGENFAETLDKVNLENGKFVKG</sequence>
<dbReference type="Proteomes" id="UP000253817">
    <property type="component" value="Unassembled WGS sequence"/>
</dbReference>
<organism evidence="3 5">
    <name type="scientific">Eggerthella sinensis</name>
    <dbReference type="NCBI Taxonomy" id="242230"/>
    <lineage>
        <taxon>Bacteria</taxon>
        <taxon>Bacillati</taxon>
        <taxon>Actinomycetota</taxon>
        <taxon>Coriobacteriia</taxon>
        <taxon>Eggerthellales</taxon>
        <taxon>Eggerthellaceae</taxon>
        <taxon>Eggerthella</taxon>
    </lineage>
</organism>
<keyword evidence="4" id="KW-1185">Reference proteome</keyword>
<reference evidence="2 4" key="1">
    <citation type="journal article" date="2018" name="Elife">
        <title>Discovery and characterization of a prevalent human gut bacterial enzyme sufficient for the inactivation of a family of plant toxins.</title>
        <authorList>
            <person name="Koppel N."/>
            <person name="Bisanz J.E."/>
            <person name="Pandelia M.E."/>
            <person name="Turnbaugh P.J."/>
            <person name="Balskus E.P."/>
        </authorList>
    </citation>
    <scope>NUCLEOTIDE SEQUENCE [LARGE SCALE GENOMIC DNA]</scope>
    <source>
        <strain evidence="2 4">DSM 16107</strain>
    </source>
</reference>
<comment type="caution">
    <text evidence="3">The sequence shown here is derived from an EMBL/GenBank/DDBJ whole genome shotgun (WGS) entry which is preliminary data.</text>
</comment>
<dbReference type="Pfam" id="PF07963">
    <property type="entry name" value="N_methyl"/>
    <property type="match status" value="1"/>
</dbReference>
<dbReference type="InterPro" id="IPR045584">
    <property type="entry name" value="Pilin-like"/>
</dbReference>
<reference evidence="5" key="2">
    <citation type="submission" date="2018-05" db="EMBL/GenBank/DDBJ databases">
        <title>Genome Sequencing of selected type strains of the family Eggerthellaceae.</title>
        <authorList>
            <person name="Danylec N."/>
            <person name="Stoll D.A."/>
            <person name="Doetsch A."/>
            <person name="Huch M."/>
        </authorList>
    </citation>
    <scope>NUCLEOTIDE SEQUENCE [LARGE SCALE GENOMIC DNA]</scope>
    <source>
        <strain evidence="5">DSM 16107</strain>
    </source>
</reference>
<name>A0A3N0IZH3_9ACTN</name>
<keyword evidence="1" id="KW-0812">Transmembrane</keyword>
<dbReference type="Proteomes" id="UP000270112">
    <property type="component" value="Unassembled WGS sequence"/>
</dbReference>
<evidence type="ECO:0000256" key="1">
    <source>
        <dbReference type="SAM" id="Phobius"/>
    </source>
</evidence>
<dbReference type="RefSeq" id="WP_114547365.1">
    <property type="nucleotide sequence ID" value="NZ_PPTT01000029.1"/>
</dbReference>
<dbReference type="Gene3D" id="3.30.700.10">
    <property type="entry name" value="Glycoprotein, Type 4 Pilin"/>
    <property type="match status" value="1"/>
</dbReference>
<dbReference type="SUPFAM" id="SSF54523">
    <property type="entry name" value="Pili subunits"/>
    <property type="match status" value="1"/>
</dbReference>
<evidence type="ECO:0000313" key="3">
    <source>
        <dbReference type="EMBL" id="RNM42146.1"/>
    </source>
</evidence>
<proteinExistence type="predicted"/>
<reference evidence="3" key="3">
    <citation type="journal article" date="2019" name="Microbiol. Resour. Announc.">
        <title>Draft Genome Sequences of Type Strains of Gordonibacter faecihominis, Paraeggerthella hongkongensis, Parvibacter caecicola,Slackia equolifaciens, Slackia faecicanis, and Slackia isoflavoniconvertens.</title>
        <authorList>
            <person name="Danylec N."/>
            <person name="Stoll D.A."/>
            <person name="Dotsch A."/>
            <person name="Huch M."/>
        </authorList>
    </citation>
    <scope>NUCLEOTIDE SEQUENCE</scope>
    <source>
        <strain evidence="3">DSM 16107</strain>
    </source>
</reference>
<feature type="transmembrane region" description="Helical" evidence="1">
    <location>
        <begin position="20"/>
        <end position="41"/>
    </location>
</feature>